<name>A0A3B0YVS3_9ZZZZ</name>
<protein>
    <submittedName>
        <fullName evidence="2">Putative dienelactone hydrolase</fullName>
    </submittedName>
</protein>
<reference evidence="2" key="1">
    <citation type="submission" date="2018-06" db="EMBL/GenBank/DDBJ databases">
        <authorList>
            <person name="Zhirakovskaya E."/>
        </authorList>
    </citation>
    <scope>NUCLEOTIDE SEQUENCE</scope>
</reference>
<sequence>MKKPSCILTITLLLIASVGYAADKENKENKKNKASKTTKEVISKRANQQWWWDNLWWTQGHIKTPDNYTVSISNINFKSRGNTIPAMLIRPKKKGSYYPVLFVHGRRGLGALVSKHAIRLAARGFVVLAADIYKGNYIDPFPMAHDYKLEQDVNKALSVLLKQKNIKSKKACIYSHTRGGYYSLKVAVTFKRQLKSLACFVSYYPHLQDPNAPEPLQVYGYAPEVNKLELPTLIFIGENEQYQRRRVIESSVKAMQDLNRSVRLIIYPGVGRAFDFRPPNVRTFADDLAAKDAIQRATQFMRMNLNNK</sequence>
<dbReference type="InterPro" id="IPR051049">
    <property type="entry name" value="Dienelactone_hydrolase-like"/>
</dbReference>
<feature type="domain" description="Dienelactone hydrolase" evidence="1">
    <location>
        <begin position="84"/>
        <end position="302"/>
    </location>
</feature>
<evidence type="ECO:0000313" key="2">
    <source>
        <dbReference type="EMBL" id="VAW80810.1"/>
    </source>
</evidence>
<organism evidence="2">
    <name type="scientific">hydrothermal vent metagenome</name>
    <dbReference type="NCBI Taxonomy" id="652676"/>
    <lineage>
        <taxon>unclassified sequences</taxon>
        <taxon>metagenomes</taxon>
        <taxon>ecological metagenomes</taxon>
    </lineage>
</organism>
<dbReference type="InterPro" id="IPR029058">
    <property type="entry name" value="AB_hydrolase_fold"/>
</dbReference>
<dbReference type="PANTHER" id="PTHR46623">
    <property type="entry name" value="CARBOXYMETHYLENEBUTENOLIDASE-RELATED"/>
    <property type="match status" value="1"/>
</dbReference>
<dbReference type="SUPFAM" id="SSF53474">
    <property type="entry name" value="alpha/beta-Hydrolases"/>
    <property type="match status" value="1"/>
</dbReference>
<evidence type="ECO:0000259" key="1">
    <source>
        <dbReference type="Pfam" id="PF01738"/>
    </source>
</evidence>
<dbReference type="Pfam" id="PF01738">
    <property type="entry name" value="DLH"/>
    <property type="match status" value="1"/>
</dbReference>
<proteinExistence type="predicted"/>
<dbReference type="Gene3D" id="3.40.50.1820">
    <property type="entry name" value="alpha/beta hydrolase"/>
    <property type="match status" value="1"/>
</dbReference>
<dbReference type="PANTHER" id="PTHR46623:SF6">
    <property type="entry name" value="ALPHA_BETA-HYDROLASES SUPERFAMILY PROTEIN"/>
    <property type="match status" value="1"/>
</dbReference>
<dbReference type="EMBL" id="UOFL01000205">
    <property type="protein sequence ID" value="VAW80810.1"/>
    <property type="molecule type" value="Genomic_DNA"/>
</dbReference>
<dbReference type="AlphaFoldDB" id="A0A3B0YVS3"/>
<keyword evidence="2" id="KW-0378">Hydrolase</keyword>
<gene>
    <name evidence="2" type="ORF">MNBD_GAMMA12-2398</name>
</gene>
<accession>A0A3B0YVS3</accession>
<dbReference type="GO" id="GO:0016787">
    <property type="term" value="F:hydrolase activity"/>
    <property type="evidence" value="ECO:0007669"/>
    <property type="project" value="UniProtKB-KW"/>
</dbReference>
<dbReference type="InterPro" id="IPR002925">
    <property type="entry name" value="Dienelactn_hydro"/>
</dbReference>